<dbReference type="OrthoDB" id="4045395at2759"/>
<comment type="similarity">
    <text evidence="3">Belongs to the HRI1 family.</text>
</comment>
<evidence type="ECO:0000256" key="4">
    <source>
        <dbReference type="ARBA" id="ARBA00017063"/>
    </source>
</evidence>
<dbReference type="AlphaFoldDB" id="A0A2C5ZSP8"/>
<evidence type="ECO:0000313" key="8">
    <source>
        <dbReference type="EMBL" id="PHH83016.1"/>
    </source>
</evidence>
<dbReference type="CDD" id="cd11692">
    <property type="entry name" value="HRI1_N_like"/>
    <property type="match status" value="1"/>
</dbReference>
<keyword evidence="9" id="KW-1185">Reference proteome</keyword>
<evidence type="ECO:0000256" key="7">
    <source>
        <dbReference type="SAM" id="MobiDB-lite"/>
    </source>
</evidence>
<accession>A0A2C5ZSP8</accession>
<dbReference type="InterPro" id="IPR031818">
    <property type="entry name" value="Hri1"/>
</dbReference>
<gene>
    <name evidence="8" type="ORF">CDD82_3928</name>
</gene>
<dbReference type="GO" id="GO:0005737">
    <property type="term" value="C:cytoplasm"/>
    <property type="evidence" value="ECO:0007669"/>
    <property type="project" value="UniProtKB-SubCell"/>
</dbReference>
<dbReference type="Gene3D" id="2.40.128.320">
    <property type="entry name" value="Protein HRI1, N-terminal domain"/>
    <property type="match status" value="1"/>
</dbReference>
<evidence type="ECO:0000256" key="2">
    <source>
        <dbReference type="ARBA" id="ARBA00004496"/>
    </source>
</evidence>
<dbReference type="GO" id="GO:0005634">
    <property type="term" value="C:nucleus"/>
    <property type="evidence" value="ECO:0007669"/>
    <property type="project" value="UniProtKB-SubCell"/>
</dbReference>
<sequence>MGSISIRRSIRWLPGEPEEPTCTVVLTSPSRRFVDLRILKSNEETCWPENWHQEKTLPLERLDWAIAGTSATSATAGGVEHVVWRHWIDSRTQTPEHVVDQGDVIGQSDGTVLETGRGLNPATGTEEAYQEVWEDNEVRASACLVLSLDDGGRRGMVIRLGRYCQGLLRSASGLTVERWRWNDAGGWAMVVRMGGERIPCSFAVGATTAEMGQGIGAEFEGWMVVEAQGQGATSLCVQGEGRPGEPVSRPESRPGDL</sequence>
<dbReference type="CDD" id="cd11693">
    <property type="entry name" value="HRI1_C_like"/>
    <property type="match status" value="1"/>
</dbReference>
<evidence type="ECO:0000313" key="9">
    <source>
        <dbReference type="Proteomes" id="UP000224854"/>
    </source>
</evidence>
<comment type="caution">
    <text evidence="8">The sequence shown here is derived from an EMBL/GenBank/DDBJ whole genome shotgun (WGS) entry which is preliminary data.</text>
</comment>
<evidence type="ECO:0000256" key="1">
    <source>
        <dbReference type="ARBA" id="ARBA00004123"/>
    </source>
</evidence>
<proteinExistence type="inferred from homology"/>
<dbReference type="InterPro" id="IPR043047">
    <property type="entry name" value="Hri1_N_sf"/>
</dbReference>
<keyword evidence="6" id="KW-0539">Nucleus</keyword>
<organism evidence="8 9">
    <name type="scientific">Ophiocordyceps australis</name>
    <dbReference type="NCBI Taxonomy" id="1399860"/>
    <lineage>
        <taxon>Eukaryota</taxon>
        <taxon>Fungi</taxon>
        <taxon>Dikarya</taxon>
        <taxon>Ascomycota</taxon>
        <taxon>Pezizomycotina</taxon>
        <taxon>Sordariomycetes</taxon>
        <taxon>Hypocreomycetidae</taxon>
        <taxon>Hypocreales</taxon>
        <taxon>Ophiocordycipitaceae</taxon>
        <taxon>Ophiocordyceps</taxon>
    </lineage>
</organism>
<evidence type="ECO:0000256" key="3">
    <source>
        <dbReference type="ARBA" id="ARBA00005229"/>
    </source>
</evidence>
<evidence type="ECO:0000256" key="5">
    <source>
        <dbReference type="ARBA" id="ARBA00022490"/>
    </source>
</evidence>
<name>A0A2C5ZSP8_9HYPO</name>
<evidence type="ECO:0000256" key="6">
    <source>
        <dbReference type="ARBA" id="ARBA00023242"/>
    </source>
</evidence>
<feature type="compositionally biased region" description="Basic and acidic residues" evidence="7">
    <location>
        <begin position="248"/>
        <end position="257"/>
    </location>
</feature>
<feature type="region of interest" description="Disordered" evidence="7">
    <location>
        <begin position="236"/>
        <end position="257"/>
    </location>
</feature>
<comment type="subcellular location">
    <subcellularLocation>
        <location evidence="2">Cytoplasm</location>
    </subcellularLocation>
    <subcellularLocation>
        <location evidence="1">Nucleus</location>
    </subcellularLocation>
</comment>
<dbReference type="EMBL" id="NJEU01000031">
    <property type="protein sequence ID" value="PHH83016.1"/>
    <property type="molecule type" value="Genomic_DNA"/>
</dbReference>
<dbReference type="InterPro" id="IPR038744">
    <property type="entry name" value="Hri1_N"/>
</dbReference>
<protein>
    <recommendedName>
        <fullName evidence="4">Protein HRI1</fullName>
    </recommendedName>
</protein>
<keyword evidence="5" id="KW-0963">Cytoplasm</keyword>
<dbReference type="Proteomes" id="UP000224854">
    <property type="component" value="Unassembled WGS sequence"/>
</dbReference>
<dbReference type="Pfam" id="PF16815">
    <property type="entry name" value="HRI1"/>
    <property type="match status" value="1"/>
</dbReference>
<reference evidence="8 9" key="1">
    <citation type="submission" date="2017-06" db="EMBL/GenBank/DDBJ databases">
        <title>Ant-infecting Ophiocordyceps genomes reveal a high diversity of potential behavioral manipulation genes and a possible major role for enterotoxins.</title>
        <authorList>
            <person name="De Bekker C."/>
            <person name="Evans H.C."/>
            <person name="Brachmann A."/>
            <person name="Hughes D.P."/>
        </authorList>
    </citation>
    <scope>NUCLEOTIDE SEQUENCE [LARGE SCALE GENOMIC DNA]</scope>
    <source>
        <strain evidence="8 9">1348a</strain>
    </source>
</reference>